<dbReference type="OrthoDB" id="3908395at2759"/>
<dbReference type="EMBL" id="ML996092">
    <property type="protein sequence ID" value="KAF2148799.1"/>
    <property type="molecule type" value="Genomic_DNA"/>
</dbReference>
<sequence>MNRTGASDIRKKAGANASKPPYEATRMEALVDNQPSEMQTWADFGSETQDAVVTTPAQTTAPQGIGNLAEAGHHSLPSLKTTVDKLSGLHKPPTMYYDAPTCTPTRQSSGLLQTLSKGRGTNSHRPLTRSALVGSRGYVMSKPDRGTVLLPTEASNACPRPLRPDHSNQFPKPPVVPIHAAQSPRPVNERKASHGRHRLPELPGQFPTSTSEDAKQVSIVAPQSPPSHIDGHGDFSPSSSAIRQLCPRGSSLAPAEADLGSESRDVGDVSRSHTHPANNNPASAFNTTSRNESLKTQTDGSTVMMEAAVTKAPDLFSQSLSLDTLPARKLAISPADSMFPLCHRGLRPMRPLDQVMSQMPPDWVSPIPDVSRTGISVAEDCCTCCKHFKTELRRLTSQVAELREDLGLQQWEGHGDRSREDNVLMPF</sequence>
<proteinExistence type="predicted"/>
<feature type="non-terminal residue" evidence="2">
    <location>
        <position position="427"/>
    </location>
</feature>
<feature type="region of interest" description="Disordered" evidence="1">
    <location>
        <begin position="162"/>
        <end position="299"/>
    </location>
</feature>
<dbReference type="AlphaFoldDB" id="A0A9P4MGC0"/>
<gene>
    <name evidence="2" type="ORF">K461DRAFT_282260</name>
</gene>
<comment type="caution">
    <text evidence="2">The sequence shown here is derived from an EMBL/GenBank/DDBJ whole genome shotgun (WGS) entry which is preliminary data.</text>
</comment>
<keyword evidence="3" id="KW-1185">Reference proteome</keyword>
<evidence type="ECO:0000256" key="1">
    <source>
        <dbReference type="SAM" id="MobiDB-lite"/>
    </source>
</evidence>
<reference evidence="2" key="1">
    <citation type="journal article" date="2020" name="Stud. Mycol.">
        <title>101 Dothideomycetes genomes: a test case for predicting lifestyles and emergence of pathogens.</title>
        <authorList>
            <person name="Haridas S."/>
            <person name="Albert R."/>
            <person name="Binder M."/>
            <person name="Bloem J."/>
            <person name="Labutti K."/>
            <person name="Salamov A."/>
            <person name="Andreopoulos B."/>
            <person name="Baker S."/>
            <person name="Barry K."/>
            <person name="Bills G."/>
            <person name="Bluhm B."/>
            <person name="Cannon C."/>
            <person name="Castanera R."/>
            <person name="Culley D."/>
            <person name="Daum C."/>
            <person name="Ezra D."/>
            <person name="Gonzalez J."/>
            <person name="Henrissat B."/>
            <person name="Kuo A."/>
            <person name="Liang C."/>
            <person name="Lipzen A."/>
            <person name="Lutzoni F."/>
            <person name="Magnuson J."/>
            <person name="Mondo S."/>
            <person name="Nolan M."/>
            <person name="Ohm R."/>
            <person name="Pangilinan J."/>
            <person name="Park H.-J."/>
            <person name="Ramirez L."/>
            <person name="Alfaro M."/>
            <person name="Sun H."/>
            <person name="Tritt A."/>
            <person name="Yoshinaga Y."/>
            <person name="Zwiers L.-H."/>
            <person name="Turgeon B."/>
            <person name="Goodwin S."/>
            <person name="Spatafora J."/>
            <person name="Crous P."/>
            <person name="Grigoriev I."/>
        </authorList>
    </citation>
    <scope>NUCLEOTIDE SEQUENCE</scope>
    <source>
        <strain evidence="2">CBS 260.36</strain>
    </source>
</reference>
<evidence type="ECO:0000313" key="2">
    <source>
        <dbReference type="EMBL" id="KAF2148799.1"/>
    </source>
</evidence>
<accession>A0A9P4MGC0</accession>
<name>A0A9P4MGC0_9PEZI</name>
<feature type="compositionally biased region" description="Polar residues" evidence="1">
    <location>
        <begin position="275"/>
        <end position="299"/>
    </location>
</feature>
<evidence type="ECO:0000313" key="3">
    <source>
        <dbReference type="Proteomes" id="UP000799439"/>
    </source>
</evidence>
<dbReference type="Proteomes" id="UP000799439">
    <property type="component" value="Unassembled WGS sequence"/>
</dbReference>
<organism evidence="2 3">
    <name type="scientific">Myriangium duriaei CBS 260.36</name>
    <dbReference type="NCBI Taxonomy" id="1168546"/>
    <lineage>
        <taxon>Eukaryota</taxon>
        <taxon>Fungi</taxon>
        <taxon>Dikarya</taxon>
        <taxon>Ascomycota</taxon>
        <taxon>Pezizomycotina</taxon>
        <taxon>Dothideomycetes</taxon>
        <taxon>Dothideomycetidae</taxon>
        <taxon>Myriangiales</taxon>
        <taxon>Myriangiaceae</taxon>
        <taxon>Myriangium</taxon>
    </lineage>
</organism>
<feature type="compositionally biased region" description="Basic and acidic residues" evidence="1">
    <location>
        <begin position="261"/>
        <end position="271"/>
    </location>
</feature>
<feature type="region of interest" description="Disordered" evidence="1">
    <location>
        <begin position="1"/>
        <end position="25"/>
    </location>
</feature>
<protein>
    <submittedName>
        <fullName evidence="2">Uncharacterized protein</fullName>
    </submittedName>
</protein>